<sequence length="165" mass="18620">NERRIFQEKIATYEAAGRAIVYIDESGFAQDAPRTHGYAPAGQRCHGTHDWHAPGRIKAIGALIGKLLLTVSLFALNINADVFHEWAMQDLLPKLPSHAVVVMDNATFHKRQDTQEAIQNAGHTLEYLPAYSPDLNPIEHKWAQAKALRRQQNQTAEMLFKSYTF</sequence>
<dbReference type="Proteomes" id="UP000183454">
    <property type="component" value="Unassembled WGS sequence"/>
</dbReference>
<dbReference type="InterPro" id="IPR036397">
    <property type="entry name" value="RNaseH_sf"/>
</dbReference>
<dbReference type="GO" id="GO:0003676">
    <property type="term" value="F:nucleic acid binding"/>
    <property type="evidence" value="ECO:0007669"/>
    <property type="project" value="InterPro"/>
</dbReference>
<dbReference type="PANTHER" id="PTHR46564">
    <property type="entry name" value="TRANSPOSASE"/>
    <property type="match status" value="1"/>
</dbReference>
<dbReference type="NCBIfam" id="NF033545">
    <property type="entry name" value="transpos_IS630"/>
    <property type="match status" value="1"/>
</dbReference>
<feature type="non-terminal residue" evidence="2">
    <location>
        <position position="1"/>
    </location>
</feature>
<proteinExistence type="predicted"/>
<dbReference type="InterPro" id="IPR047655">
    <property type="entry name" value="Transpos_IS630-like"/>
</dbReference>
<dbReference type="AlphaFoldDB" id="A0A1H2XXZ8"/>
<dbReference type="EMBL" id="FNNH01000044">
    <property type="protein sequence ID" value="SDW97448.1"/>
    <property type="molecule type" value="Genomic_DNA"/>
</dbReference>
<evidence type="ECO:0000259" key="1">
    <source>
        <dbReference type="Pfam" id="PF13358"/>
    </source>
</evidence>
<organism evidence="2 3">
    <name type="scientific">Nitrosomonas communis</name>
    <dbReference type="NCBI Taxonomy" id="44574"/>
    <lineage>
        <taxon>Bacteria</taxon>
        <taxon>Pseudomonadati</taxon>
        <taxon>Pseudomonadota</taxon>
        <taxon>Betaproteobacteria</taxon>
        <taxon>Nitrosomonadales</taxon>
        <taxon>Nitrosomonadaceae</taxon>
        <taxon>Nitrosomonas</taxon>
    </lineage>
</organism>
<dbReference type="PANTHER" id="PTHR46564:SF1">
    <property type="entry name" value="TRANSPOSASE"/>
    <property type="match status" value="1"/>
</dbReference>
<dbReference type="Pfam" id="PF13358">
    <property type="entry name" value="DDE_3"/>
    <property type="match status" value="1"/>
</dbReference>
<accession>A0A1H2XXZ8</accession>
<dbReference type="Gene3D" id="3.30.420.10">
    <property type="entry name" value="Ribonuclease H-like superfamily/Ribonuclease H"/>
    <property type="match status" value="1"/>
</dbReference>
<protein>
    <submittedName>
        <fullName evidence="2">Transposase</fullName>
    </submittedName>
</protein>
<evidence type="ECO:0000313" key="3">
    <source>
        <dbReference type="Proteomes" id="UP000183454"/>
    </source>
</evidence>
<feature type="domain" description="Tc1-like transposase DDE" evidence="1">
    <location>
        <begin position="20"/>
        <end position="152"/>
    </location>
</feature>
<name>A0A1H2XXZ8_9PROT</name>
<reference evidence="2 3" key="1">
    <citation type="submission" date="2016-10" db="EMBL/GenBank/DDBJ databases">
        <authorList>
            <person name="de Groot N.N."/>
        </authorList>
    </citation>
    <scope>NUCLEOTIDE SEQUENCE [LARGE SCALE GENOMIC DNA]</scope>
    <source>
        <strain evidence="2 3">Nm110</strain>
    </source>
</reference>
<gene>
    <name evidence="2" type="ORF">SAMN05421882_10441</name>
</gene>
<dbReference type="InterPro" id="IPR038717">
    <property type="entry name" value="Tc1-like_DDE_dom"/>
</dbReference>
<evidence type="ECO:0000313" key="2">
    <source>
        <dbReference type="EMBL" id="SDW97448.1"/>
    </source>
</evidence>
<dbReference type="RefSeq" id="WP_244505837.1">
    <property type="nucleotide sequence ID" value="NZ_FNNH01000044.1"/>
</dbReference>